<dbReference type="SUPFAM" id="SSF55729">
    <property type="entry name" value="Acyl-CoA N-acyltransferases (Nat)"/>
    <property type="match status" value="1"/>
</dbReference>
<dbReference type="PROSITE" id="PS51186">
    <property type="entry name" value="GNAT"/>
    <property type="match status" value="1"/>
</dbReference>
<evidence type="ECO:0000313" key="4">
    <source>
        <dbReference type="EMBL" id="MBW6529638.1"/>
    </source>
</evidence>
<keyword evidence="5" id="KW-1185">Reference proteome</keyword>
<dbReference type="Gene3D" id="3.40.630.30">
    <property type="match status" value="1"/>
</dbReference>
<dbReference type="RefSeq" id="WP_219747151.1">
    <property type="nucleotide sequence ID" value="NZ_JAHXZN010000001.1"/>
</dbReference>
<dbReference type="EC" id="2.3.1.-" evidence="4"/>
<evidence type="ECO:0000313" key="5">
    <source>
        <dbReference type="Proteomes" id="UP000759103"/>
    </source>
</evidence>
<dbReference type="InterPro" id="IPR016181">
    <property type="entry name" value="Acyl_CoA_acyltransferase"/>
</dbReference>
<evidence type="ECO:0000256" key="2">
    <source>
        <dbReference type="ARBA" id="ARBA00023315"/>
    </source>
</evidence>
<dbReference type="PANTHER" id="PTHR43877">
    <property type="entry name" value="AMINOALKYLPHOSPHONATE N-ACETYLTRANSFERASE-RELATED-RELATED"/>
    <property type="match status" value="1"/>
</dbReference>
<dbReference type="Pfam" id="PF00583">
    <property type="entry name" value="Acetyltransf_1"/>
    <property type="match status" value="1"/>
</dbReference>
<accession>A0ABS7BJ36</accession>
<dbReference type="InterPro" id="IPR000182">
    <property type="entry name" value="GNAT_dom"/>
</dbReference>
<dbReference type="CDD" id="cd04301">
    <property type="entry name" value="NAT_SF"/>
    <property type="match status" value="1"/>
</dbReference>
<dbReference type="Proteomes" id="UP000759103">
    <property type="component" value="Unassembled WGS sequence"/>
</dbReference>
<organism evidence="4 5">
    <name type="scientific">Sphingomonas citri</name>
    <dbReference type="NCBI Taxonomy" id="2862499"/>
    <lineage>
        <taxon>Bacteria</taxon>
        <taxon>Pseudomonadati</taxon>
        <taxon>Pseudomonadota</taxon>
        <taxon>Alphaproteobacteria</taxon>
        <taxon>Sphingomonadales</taxon>
        <taxon>Sphingomonadaceae</taxon>
        <taxon>Sphingomonas</taxon>
    </lineage>
</organism>
<sequence>MPLHIRDATAEDEHQIIALWHSCGLVAPHNDPGADFRFAVAGPASTVLVALADDRIVASAMVGHDGHRGWLYYVACAPGRRHERLGSRIVAAGEEWLRFQGVAKVQLMIRPANAAVVPFYQQLGYEDMPRVLMSKWLNG</sequence>
<dbReference type="GO" id="GO:0016746">
    <property type="term" value="F:acyltransferase activity"/>
    <property type="evidence" value="ECO:0007669"/>
    <property type="project" value="UniProtKB-KW"/>
</dbReference>
<evidence type="ECO:0000259" key="3">
    <source>
        <dbReference type="PROSITE" id="PS51186"/>
    </source>
</evidence>
<dbReference type="NCBIfam" id="NF002959">
    <property type="entry name" value="PRK03624.1"/>
    <property type="match status" value="1"/>
</dbReference>
<comment type="caution">
    <text evidence="4">The sequence shown here is derived from an EMBL/GenBank/DDBJ whole genome shotgun (WGS) entry which is preliminary data.</text>
</comment>
<name>A0ABS7BJ36_9SPHN</name>
<feature type="domain" description="N-acetyltransferase" evidence="3">
    <location>
        <begin position="3"/>
        <end position="139"/>
    </location>
</feature>
<keyword evidence="1 4" id="KW-0808">Transferase</keyword>
<reference evidence="4 5" key="1">
    <citation type="submission" date="2021-07" db="EMBL/GenBank/DDBJ databases">
        <title>Sphingomonas sp.</title>
        <authorList>
            <person name="Feng G."/>
            <person name="Li J."/>
            <person name="Pan M."/>
        </authorList>
    </citation>
    <scope>NUCLEOTIDE SEQUENCE [LARGE SCALE GENOMIC DNA]</scope>
    <source>
        <strain evidence="4 5">RRHST34</strain>
    </source>
</reference>
<protein>
    <submittedName>
        <fullName evidence="4">GNAT family acetyltransferase</fullName>
        <ecNumber evidence="4">2.3.1.-</ecNumber>
    </submittedName>
</protein>
<proteinExistence type="predicted"/>
<dbReference type="EMBL" id="JAHXZN010000001">
    <property type="protein sequence ID" value="MBW6529638.1"/>
    <property type="molecule type" value="Genomic_DNA"/>
</dbReference>
<dbReference type="InterPro" id="IPR050832">
    <property type="entry name" value="Bact_Acetyltransf"/>
</dbReference>
<gene>
    <name evidence="4" type="ORF">KZ820_02725</name>
</gene>
<evidence type="ECO:0000256" key="1">
    <source>
        <dbReference type="ARBA" id="ARBA00022679"/>
    </source>
</evidence>
<keyword evidence="2 4" id="KW-0012">Acyltransferase</keyword>